<dbReference type="AlphaFoldDB" id="A0A2Z7CUT4"/>
<dbReference type="EMBL" id="KQ992325">
    <property type="protein sequence ID" value="KZV50852.1"/>
    <property type="molecule type" value="Genomic_DNA"/>
</dbReference>
<keyword evidence="3" id="KW-1185">Reference proteome</keyword>
<feature type="compositionally biased region" description="Polar residues" evidence="1">
    <location>
        <begin position="1"/>
        <end position="28"/>
    </location>
</feature>
<reference evidence="2 3" key="1">
    <citation type="journal article" date="2015" name="Proc. Natl. Acad. Sci. U.S.A.">
        <title>The resurrection genome of Boea hygrometrica: A blueprint for survival of dehydration.</title>
        <authorList>
            <person name="Xiao L."/>
            <person name="Yang G."/>
            <person name="Zhang L."/>
            <person name="Yang X."/>
            <person name="Zhao S."/>
            <person name="Ji Z."/>
            <person name="Zhou Q."/>
            <person name="Hu M."/>
            <person name="Wang Y."/>
            <person name="Chen M."/>
            <person name="Xu Y."/>
            <person name="Jin H."/>
            <person name="Xiao X."/>
            <person name="Hu G."/>
            <person name="Bao F."/>
            <person name="Hu Y."/>
            <person name="Wan P."/>
            <person name="Li L."/>
            <person name="Deng X."/>
            <person name="Kuang T."/>
            <person name="Xiang C."/>
            <person name="Zhu J.K."/>
            <person name="Oliver M.J."/>
            <person name="He Y."/>
        </authorList>
    </citation>
    <scope>NUCLEOTIDE SEQUENCE [LARGE SCALE GENOMIC DNA]</scope>
    <source>
        <strain evidence="3">cv. XS01</strain>
    </source>
</reference>
<name>A0A2Z7CUT4_9LAMI</name>
<feature type="region of interest" description="Disordered" evidence="1">
    <location>
        <begin position="1"/>
        <end position="40"/>
    </location>
</feature>
<gene>
    <name evidence="2" type="ORF">F511_27618</name>
</gene>
<evidence type="ECO:0000313" key="3">
    <source>
        <dbReference type="Proteomes" id="UP000250235"/>
    </source>
</evidence>
<dbReference type="Proteomes" id="UP000250235">
    <property type="component" value="Unassembled WGS sequence"/>
</dbReference>
<accession>A0A2Z7CUT4</accession>
<proteinExistence type="predicted"/>
<organism evidence="2 3">
    <name type="scientific">Dorcoceras hygrometricum</name>
    <dbReference type="NCBI Taxonomy" id="472368"/>
    <lineage>
        <taxon>Eukaryota</taxon>
        <taxon>Viridiplantae</taxon>
        <taxon>Streptophyta</taxon>
        <taxon>Embryophyta</taxon>
        <taxon>Tracheophyta</taxon>
        <taxon>Spermatophyta</taxon>
        <taxon>Magnoliopsida</taxon>
        <taxon>eudicotyledons</taxon>
        <taxon>Gunneridae</taxon>
        <taxon>Pentapetalae</taxon>
        <taxon>asterids</taxon>
        <taxon>lamiids</taxon>
        <taxon>Lamiales</taxon>
        <taxon>Gesneriaceae</taxon>
        <taxon>Didymocarpoideae</taxon>
        <taxon>Trichosporeae</taxon>
        <taxon>Loxocarpinae</taxon>
        <taxon>Dorcoceras</taxon>
    </lineage>
</organism>
<evidence type="ECO:0000313" key="2">
    <source>
        <dbReference type="EMBL" id="KZV50852.1"/>
    </source>
</evidence>
<protein>
    <submittedName>
        <fullName evidence="2">GDSL esterase/lipase-like</fullName>
    </submittedName>
</protein>
<evidence type="ECO:0000256" key="1">
    <source>
        <dbReference type="SAM" id="MobiDB-lite"/>
    </source>
</evidence>
<feature type="compositionally biased region" description="Basic and acidic residues" evidence="1">
    <location>
        <begin position="29"/>
        <end position="40"/>
    </location>
</feature>
<sequence>MPPISSSVPEDKTSTFPTSSRAKPIKSKTNQEARQELGVRDRGLAIPSGVARDPSLRRRASYIPLVLLLCTADLSIGGASPDTSPAPFHKCSLLAGIRKSSSHPRRPTFPRSSGTTLELDAGELSRRCSETIGSSIEEENRNQLGLLKRTMNSKTLSCILFLAMGITANGKELYLRIKAKGKKIKVDITVSVQNGPKLDLLGILSARNRTCNAQKFINPQSKKFKV</sequence>